<keyword evidence="2" id="KW-0560">Oxidoreductase</keyword>
<name>A0A6P7FKQ6_DIAVI</name>
<organism evidence="5">
    <name type="scientific">Diabrotica virgifera virgifera</name>
    <name type="common">western corn rootworm</name>
    <dbReference type="NCBI Taxonomy" id="50390"/>
    <lineage>
        <taxon>Eukaryota</taxon>
        <taxon>Metazoa</taxon>
        <taxon>Ecdysozoa</taxon>
        <taxon>Arthropoda</taxon>
        <taxon>Hexapoda</taxon>
        <taxon>Insecta</taxon>
        <taxon>Pterygota</taxon>
        <taxon>Neoptera</taxon>
        <taxon>Endopterygota</taxon>
        <taxon>Coleoptera</taxon>
        <taxon>Polyphaga</taxon>
        <taxon>Cucujiformia</taxon>
        <taxon>Chrysomeloidea</taxon>
        <taxon>Chrysomelidae</taxon>
        <taxon>Galerucinae</taxon>
        <taxon>Diabroticina</taxon>
        <taxon>Diabroticites</taxon>
        <taxon>Diabrotica</taxon>
    </lineage>
</organism>
<dbReference type="GO" id="GO:0016491">
    <property type="term" value="F:oxidoreductase activity"/>
    <property type="evidence" value="ECO:0007669"/>
    <property type="project" value="UniProtKB-KW"/>
</dbReference>
<comment type="similarity">
    <text evidence="1">Belongs to the short-chain dehydrogenases/reductases (SDR) family.</text>
</comment>
<evidence type="ECO:0000256" key="1">
    <source>
        <dbReference type="ARBA" id="ARBA00006484"/>
    </source>
</evidence>
<reference evidence="5" key="1">
    <citation type="submission" date="2025-04" db="UniProtKB">
        <authorList>
            <consortium name="RefSeq"/>
        </authorList>
    </citation>
    <scope>IDENTIFICATION</scope>
    <source>
        <tissue evidence="5">Whole insect</tissue>
    </source>
</reference>
<dbReference type="InterPro" id="IPR036291">
    <property type="entry name" value="NAD(P)-bd_dom_sf"/>
</dbReference>
<gene>
    <name evidence="5" type="primary">LOC114331279</name>
</gene>
<dbReference type="PRINTS" id="PR00081">
    <property type="entry name" value="GDHRDH"/>
</dbReference>
<dbReference type="PANTHER" id="PTHR24320">
    <property type="entry name" value="RETINOL DEHYDROGENASE"/>
    <property type="match status" value="1"/>
</dbReference>
<dbReference type="InterPro" id="IPR002347">
    <property type="entry name" value="SDR_fam"/>
</dbReference>
<dbReference type="Gene3D" id="3.40.50.720">
    <property type="entry name" value="NAD(P)-binding Rossmann-like Domain"/>
    <property type="match status" value="1"/>
</dbReference>
<dbReference type="FunCoup" id="A0A6P7FKQ6">
    <property type="interactions" value="262"/>
</dbReference>
<evidence type="ECO:0000256" key="2">
    <source>
        <dbReference type="ARBA" id="ARBA00023002"/>
    </source>
</evidence>
<sequence>MIFLIGCSVIILVTIIAIIRSKKPLHTLLEEAKCEMIYNYIGSKGIFQDFIMRGSNKIDLPIETGRNAVITGGTRGIGVEVIKMLLKCDINVIMGCRNIKQGELLLQNFRDEGIKTGNIDIINLDISVMDSVRNFAKSVKEKYSVVHYLINNAGIMFGPYIETRDGYESQFSTNYLGHFLLTHLLLPLLKAGGTKEKKARIVNVSSCAHFVVGDINFEDINNRHHYISGVAYAQSKMAQILFTKYLDAILEKQKINVQVHAVHPGLVNTDLFNGTNLKKCAPLIPALVFKSPEKGATPILYACVSPYIEEKGGTYISNCKIVPASTSTNCEELQKKLFDFTNKLLDISEFGCGS</sequence>
<dbReference type="SUPFAM" id="SSF51735">
    <property type="entry name" value="NAD(P)-binding Rossmann-fold domains"/>
    <property type="match status" value="1"/>
</dbReference>
<protein>
    <submittedName>
        <fullName evidence="5">Dehydrogenase/reductase SDR family member on chromosome X-like</fullName>
    </submittedName>
</protein>
<dbReference type="OrthoDB" id="191139at2759"/>
<evidence type="ECO:0000313" key="4">
    <source>
        <dbReference type="Proteomes" id="UP001652700"/>
    </source>
</evidence>
<dbReference type="EnsemblMetazoa" id="XM_050656711.1">
    <property type="protein sequence ID" value="XP_050512668.1"/>
    <property type="gene ID" value="LOC114331279"/>
</dbReference>
<dbReference type="RefSeq" id="XP_050512668.1">
    <property type="nucleotide sequence ID" value="XM_050656711.1"/>
</dbReference>
<proteinExistence type="inferred from homology"/>
<keyword evidence="4" id="KW-1185">Reference proteome</keyword>
<dbReference type="GeneID" id="114331279"/>
<accession>A0A6P7FKQ6</accession>
<reference evidence="3" key="2">
    <citation type="submission" date="2025-05" db="UniProtKB">
        <authorList>
            <consortium name="EnsemblMetazoa"/>
        </authorList>
    </citation>
    <scope>IDENTIFICATION</scope>
</reference>
<dbReference type="KEGG" id="dvv:114331279"/>
<dbReference type="AlphaFoldDB" id="A0A6P7FKQ6"/>
<dbReference type="PANTHER" id="PTHR24320:SF264">
    <property type="entry name" value="DEHYDROGENASE_REDUCTASE SDR FAMILY MEMBER ON CHROMOSOME X"/>
    <property type="match status" value="1"/>
</dbReference>
<dbReference type="Pfam" id="PF00106">
    <property type="entry name" value="adh_short"/>
    <property type="match status" value="1"/>
</dbReference>
<dbReference type="RefSeq" id="XP_028136596.1">
    <property type="nucleotide sequence ID" value="XM_028280795.1"/>
</dbReference>
<evidence type="ECO:0000313" key="3">
    <source>
        <dbReference type="EnsemblMetazoa" id="XP_050512668.1"/>
    </source>
</evidence>
<dbReference type="Proteomes" id="UP001652700">
    <property type="component" value="Unplaced"/>
</dbReference>
<evidence type="ECO:0000313" key="5">
    <source>
        <dbReference type="RefSeq" id="XP_028136596.1"/>
    </source>
</evidence>
<dbReference type="InParanoid" id="A0A6P7FKQ6"/>